<dbReference type="InterPro" id="IPR011006">
    <property type="entry name" value="CheY-like_superfamily"/>
</dbReference>
<evidence type="ECO:0000259" key="3">
    <source>
        <dbReference type="PROSITE" id="PS50110"/>
    </source>
</evidence>
<sequence>MFFGAGYAVNCFESAEQFLGAGAPNPSSLIISDLQMGGISGLELIRTLRGRGDATPVILLTAFATPAIRTFAARSGVSRIFEKPFKTSELLEIVLEIVG</sequence>
<dbReference type="EMBL" id="JACHLJ010000001">
    <property type="protein sequence ID" value="MBB5770242.1"/>
    <property type="molecule type" value="Genomic_DNA"/>
</dbReference>
<dbReference type="Gene3D" id="3.40.50.2300">
    <property type="match status" value="1"/>
</dbReference>
<dbReference type="PANTHER" id="PTHR44591">
    <property type="entry name" value="STRESS RESPONSE REGULATOR PROTEIN 1"/>
    <property type="match status" value="1"/>
</dbReference>
<dbReference type="SMART" id="SM00448">
    <property type="entry name" value="REC"/>
    <property type="match status" value="1"/>
</dbReference>
<accession>A0A7W9FRL4</accession>
<dbReference type="SUPFAM" id="SSF52172">
    <property type="entry name" value="CheY-like"/>
    <property type="match status" value="1"/>
</dbReference>
<name>A0A7W9FRL4_BREVE</name>
<proteinExistence type="predicted"/>
<evidence type="ECO:0000256" key="2">
    <source>
        <dbReference type="PROSITE-ProRule" id="PRU00169"/>
    </source>
</evidence>
<dbReference type="PANTHER" id="PTHR44591:SF25">
    <property type="entry name" value="CHEMOTAXIS TWO-COMPONENT RESPONSE REGULATOR"/>
    <property type="match status" value="1"/>
</dbReference>
<keyword evidence="1 2" id="KW-0597">Phosphoprotein</keyword>
<evidence type="ECO:0000256" key="1">
    <source>
        <dbReference type="ARBA" id="ARBA00022553"/>
    </source>
</evidence>
<dbReference type="GO" id="GO:0000160">
    <property type="term" value="P:phosphorelay signal transduction system"/>
    <property type="evidence" value="ECO:0007669"/>
    <property type="project" value="InterPro"/>
</dbReference>
<dbReference type="InterPro" id="IPR050595">
    <property type="entry name" value="Bact_response_regulator"/>
</dbReference>
<comment type="caution">
    <text evidence="4">The sequence shown here is derived from an EMBL/GenBank/DDBJ whole genome shotgun (WGS) entry which is preliminary data.</text>
</comment>
<reference evidence="4 5" key="1">
    <citation type="submission" date="2020-08" db="EMBL/GenBank/DDBJ databases">
        <title>Functional genomics of gut bacteria from endangered species of beetles.</title>
        <authorList>
            <person name="Carlos-Shanley C."/>
        </authorList>
    </citation>
    <scope>NUCLEOTIDE SEQUENCE [LARGE SCALE GENOMIC DNA]</scope>
    <source>
        <strain evidence="4 5">S00192</strain>
    </source>
</reference>
<dbReference type="AlphaFoldDB" id="A0A7W9FRL4"/>
<dbReference type="Proteomes" id="UP000556201">
    <property type="component" value="Unassembled WGS sequence"/>
</dbReference>
<dbReference type="PROSITE" id="PS50110">
    <property type="entry name" value="RESPONSE_REGULATORY"/>
    <property type="match status" value="1"/>
</dbReference>
<dbReference type="Pfam" id="PF00072">
    <property type="entry name" value="Response_reg"/>
    <property type="match status" value="1"/>
</dbReference>
<evidence type="ECO:0000313" key="5">
    <source>
        <dbReference type="Proteomes" id="UP000556201"/>
    </source>
</evidence>
<feature type="modified residue" description="4-aspartylphosphate" evidence="2">
    <location>
        <position position="33"/>
    </location>
</feature>
<organism evidence="4 5">
    <name type="scientific">Brevundimonas vesicularis</name>
    <name type="common">Pseudomonas vesicularis</name>
    <dbReference type="NCBI Taxonomy" id="41276"/>
    <lineage>
        <taxon>Bacteria</taxon>
        <taxon>Pseudomonadati</taxon>
        <taxon>Pseudomonadota</taxon>
        <taxon>Alphaproteobacteria</taxon>
        <taxon>Caulobacterales</taxon>
        <taxon>Caulobacteraceae</taxon>
        <taxon>Brevundimonas</taxon>
    </lineage>
</organism>
<protein>
    <submittedName>
        <fullName evidence="4">FixJ family two-component response regulator</fullName>
    </submittedName>
</protein>
<evidence type="ECO:0000313" key="4">
    <source>
        <dbReference type="EMBL" id="MBB5770242.1"/>
    </source>
</evidence>
<feature type="domain" description="Response regulatory" evidence="3">
    <location>
        <begin position="1"/>
        <end position="98"/>
    </location>
</feature>
<dbReference type="InterPro" id="IPR001789">
    <property type="entry name" value="Sig_transdc_resp-reg_receiver"/>
</dbReference>
<gene>
    <name evidence="4" type="ORF">HNP47_000211</name>
</gene>